<accession>A0A4R3NIY7</accession>
<protein>
    <recommendedName>
        <fullName evidence="3">Plasmid recombination enzyme</fullName>
    </recommendedName>
</protein>
<organism evidence="1 2">
    <name type="scientific">Martelella mediterranea</name>
    <dbReference type="NCBI Taxonomy" id="293089"/>
    <lineage>
        <taxon>Bacteria</taxon>
        <taxon>Pseudomonadati</taxon>
        <taxon>Pseudomonadota</taxon>
        <taxon>Alphaproteobacteria</taxon>
        <taxon>Hyphomicrobiales</taxon>
        <taxon>Aurantimonadaceae</taxon>
        <taxon>Martelella</taxon>
    </lineage>
</organism>
<proteinExistence type="predicted"/>
<evidence type="ECO:0000313" key="1">
    <source>
        <dbReference type="EMBL" id="TCT27581.1"/>
    </source>
</evidence>
<evidence type="ECO:0000313" key="2">
    <source>
        <dbReference type="Proteomes" id="UP000295097"/>
    </source>
</evidence>
<dbReference type="RefSeq" id="WP_132314357.1">
    <property type="nucleotide sequence ID" value="NZ_SMAR01000079.1"/>
</dbReference>
<name>A0A4R3NIY7_9HYPH</name>
<dbReference type="OrthoDB" id="6183171at2"/>
<dbReference type="Proteomes" id="UP000295097">
    <property type="component" value="Unassembled WGS sequence"/>
</dbReference>
<dbReference type="EMBL" id="SMAR01000079">
    <property type="protein sequence ID" value="TCT27581.1"/>
    <property type="molecule type" value="Genomic_DNA"/>
</dbReference>
<keyword evidence="2" id="KW-1185">Reference proteome</keyword>
<gene>
    <name evidence="1" type="ORF">EDC90_10792</name>
</gene>
<evidence type="ECO:0008006" key="3">
    <source>
        <dbReference type="Google" id="ProtNLM"/>
    </source>
</evidence>
<sequence>MSYQFIHIQTYGDSARSVGQNENHVNSAQQVFGEAMRLPEYSLHVDNPLPAHCVGGTHTVEELARRRSELLLSIREKVVSKTGKTYERRLRKDAQTLYTEIHSHPMKCSVLQENYAQNRHVINQWLALLLRDFENRMPSGIEWSAVLHRDEEYVHAHILAINADDPKLNAASLHCGKNAASRYRAAHDTSSAIPPLPKPELLLRPRKPRKPKLARKQQTRVRNQRKYEAAIFEWEQACTQVHQENQKRLRLWRAENSAHLREARKLRTHVPEMKAYDDAMRALQDHYHDAVGKPCGLLRDGPRKERLSTVEHATRKRQAEKLAKDIKNVKHMRRETAAEAQNIADKTRMFVKNLEAQEARLLLREEEIRRREDDLTARVSAFDELEVAMEETLSAAERGEIHFSARGFQLSNPNITGRLQNFLNPDLCQTPARKIFEKFLKLIKRTVVGSTGYPPVSTDEIPAEDLDRPGL</sequence>
<comment type="caution">
    <text evidence="1">The sequence shown here is derived from an EMBL/GenBank/DDBJ whole genome shotgun (WGS) entry which is preliminary data.</text>
</comment>
<dbReference type="AlphaFoldDB" id="A0A4R3NIY7"/>
<reference evidence="1 2" key="1">
    <citation type="submission" date="2019-03" db="EMBL/GenBank/DDBJ databases">
        <title>Freshwater and sediment microbial communities from various areas in North America, analyzing microbe dynamics in response to fracking.</title>
        <authorList>
            <person name="Lamendella R."/>
        </authorList>
    </citation>
    <scope>NUCLEOTIDE SEQUENCE [LARGE SCALE GENOMIC DNA]</scope>
    <source>
        <strain evidence="1 2">175.2</strain>
    </source>
</reference>
<dbReference type="Gene3D" id="3.30.930.30">
    <property type="match status" value="1"/>
</dbReference>